<name>A0ACB8A557_9AGAM</name>
<gene>
    <name evidence="1" type="ORF">BJ138DRAFT_1128520</name>
</gene>
<keyword evidence="2" id="KW-1185">Reference proteome</keyword>
<accession>A0ACB8A557</accession>
<evidence type="ECO:0000313" key="2">
    <source>
        <dbReference type="Proteomes" id="UP000790377"/>
    </source>
</evidence>
<dbReference type="Proteomes" id="UP000790377">
    <property type="component" value="Unassembled WGS sequence"/>
</dbReference>
<protein>
    <submittedName>
        <fullName evidence="1">Uncharacterized protein</fullName>
    </submittedName>
</protein>
<sequence>MLSTSMTALPRVPQFPSPVSADWTAAYTRCLDSEASASGSSGVQSWVLGYLLLQAPTQSGRNSLSREINSCLDHEKLHELCMLYINHFVRAFKAGTKSPTASPSYHPSEEPTNHLNAKSKALRRDRYRCALSGSFDWTSVTTIGSVQQEYVNLPSPKPGSVPTQAAHIFPQSTNRGISGGDKHMYAAGVWAVLEHFCRSSMLDRLDGDNIHRLENIITMPQHLHTLFDGLDIWLEEDQNIANHYQVCALNREFLPAGFPTDVTFTTPDPEKLPLPSPDLLLLHAICARVARLSGAGQYVGTVLRDLEDTTVLSPGGESAQLLFHALAPLDTVGY</sequence>
<comment type="caution">
    <text evidence="1">The sequence shown here is derived from an EMBL/GenBank/DDBJ whole genome shotgun (WGS) entry which is preliminary data.</text>
</comment>
<dbReference type="EMBL" id="MU267827">
    <property type="protein sequence ID" value="KAH7908369.1"/>
    <property type="molecule type" value="Genomic_DNA"/>
</dbReference>
<reference evidence="1" key="1">
    <citation type="journal article" date="2021" name="New Phytol.">
        <title>Evolutionary innovations through gain and loss of genes in the ectomycorrhizal Boletales.</title>
        <authorList>
            <person name="Wu G."/>
            <person name="Miyauchi S."/>
            <person name="Morin E."/>
            <person name="Kuo A."/>
            <person name="Drula E."/>
            <person name="Varga T."/>
            <person name="Kohler A."/>
            <person name="Feng B."/>
            <person name="Cao Y."/>
            <person name="Lipzen A."/>
            <person name="Daum C."/>
            <person name="Hundley H."/>
            <person name="Pangilinan J."/>
            <person name="Johnson J."/>
            <person name="Barry K."/>
            <person name="LaButti K."/>
            <person name="Ng V."/>
            <person name="Ahrendt S."/>
            <person name="Min B."/>
            <person name="Choi I.G."/>
            <person name="Park H."/>
            <person name="Plett J.M."/>
            <person name="Magnuson J."/>
            <person name="Spatafora J.W."/>
            <person name="Nagy L.G."/>
            <person name="Henrissat B."/>
            <person name="Grigoriev I.V."/>
            <person name="Yang Z.L."/>
            <person name="Xu J."/>
            <person name="Martin F.M."/>
        </authorList>
    </citation>
    <scope>NUCLEOTIDE SEQUENCE</scope>
    <source>
        <strain evidence="1">ATCC 28755</strain>
    </source>
</reference>
<organism evidence="1 2">
    <name type="scientific">Hygrophoropsis aurantiaca</name>
    <dbReference type="NCBI Taxonomy" id="72124"/>
    <lineage>
        <taxon>Eukaryota</taxon>
        <taxon>Fungi</taxon>
        <taxon>Dikarya</taxon>
        <taxon>Basidiomycota</taxon>
        <taxon>Agaricomycotina</taxon>
        <taxon>Agaricomycetes</taxon>
        <taxon>Agaricomycetidae</taxon>
        <taxon>Boletales</taxon>
        <taxon>Coniophorineae</taxon>
        <taxon>Hygrophoropsidaceae</taxon>
        <taxon>Hygrophoropsis</taxon>
    </lineage>
</organism>
<evidence type="ECO:0000313" key="1">
    <source>
        <dbReference type="EMBL" id="KAH7908369.1"/>
    </source>
</evidence>
<proteinExistence type="predicted"/>